<keyword evidence="1" id="KW-0472">Membrane</keyword>
<keyword evidence="1" id="KW-0812">Transmembrane</keyword>
<dbReference type="Gene3D" id="3.30.530.20">
    <property type="match status" value="1"/>
</dbReference>
<dbReference type="Pfam" id="PF10604">
    <property type="entry name" value="Polyketide_cyc2"/>
    <property type="match status" value="1"/>
</dbReference>
<gene>
    <name evidence="2" type="ORF">HHU12_08345</name>
</gene>
<reference evidence="2 3" key="1">
    <citation type="submission" date="2020-04" db="EMBL/GenBank/DDBJ databases">
        <title>Flammeovirga sp. SR4, a novel species isolated from seawater.</title>
        <authorList>
            <person name="Wang X."/>
        </authorList>
    </citation>
    <scope>NUCLEOTIDE SEQUENCE [LARGE SCALE GENOMIC DNA]</scope>
    <source>
        <strain evidence="2 3">ATCC 23126</strain>
    </source>
</reference>
<comment type="caution">
    <text evidence="2">The sequence shown here is derived from an EMBL/GenBank/DDBJ whole genome shotgun (WGS) entry which is preliminary data.</text>
</comment>
<dbReference type="SUPFAM" id="SSF55961">
    <property type="entry name" value="Bet v1-like"/>
    <property type="match status" value="1"/>
</dbReference>
<dbReference type="InterPro" id="IPR023393">
    <property type="entry name" value="START-like_dom_sf"/>
</dbReference>
<feature type="transmembrane region" description="Helical" evidence="1">
    <location>
        <begin position="6"/>
        <end position="24"/>
    </location>
</feature>
<evidence type="ECO:0000313" key="2">
    <source>
        <dbReference type="EMBL" id="NME67965.1"/>
    </source>
</evidence>
<dbReference type="CDD" id="cd07821">
    <property type="entry name" value="PYR_PYL_RCAR_like"/>
    <property type="match status" value="1"/>
</dbReference>
<keyword evidence="3" id="KW-1185">Reference proteome</keyword>
<organism evidence="2 3">
    <name type="scientific">Flammeovirga aprica JL-4</name>
    <dbReference type="NCBI Taxonomy" id="694437"/>
    <lineage>
        <taxon>Bacteria</taxon>
        <taxon>Pseudomonadati</taxon>
        <taxon>Bacteroidota</taxon>
        <taxon>Cytophagia</taxon>
        <taxon>Cytophagales</taxon>
        <taxon>Flammeovirgaceae</taxon>
        <taxon>Flammeovirga</taxon>
    </lineage>
</organism>
<keyword evidence="1" id="KW-1133">Transmembrane helix</keyword>
<accession>A0A7X9RT27</accession>
<dbReference type="Proteomes" id="UP000576082">
    <property type="component" value="Unassembled WGS sequence"/>
</dbReference>
<dbReference type="EMBL" id="JABANE010000017">
    <property type="protein sequence ID" value="NME67965.1"/>
    <property type="molecule type" value="Genomic_DNA"/>
</dbReference>
<protein>
    <submittedName>
        <fullName evidence="2">SRPBCC family protein</fullName>
    </submittedName>
</protein>
<name>A0A7X9RT27_9BACT</name>
<dbReference type="RefSeq" id="WP_169656281.1">
    <property type="nucleotide sequence ID" value="NZ_JABANE010000017.1"/>
</dbReference>
<evidence type="ECO:0000313" key="3">
    <source>
        <dbReference type="Proteomes" id="UP000576082"/>
    </source>
</evidence>
<dbReference type="AlphaFoldDB" id="A0A7X9RT27"/>
<sequence length="198" mass="22765">MKKKYLLFIALIIVVTGLTSFIFTRERTNKITIKQYIPARVDKVWAVVGEDFGGIAKTNPNIVSSSLINGFERAGEGAERVCNFNYEGTSYIHEKQVDFNPDNYSFKVKVFHVHGTPLKEEESFAEYKLIPKDANTCELIFSFQYETTPFFLGDVMKPFMKEDLKDYLVGIQHYVLTGEDVNHKNIDHLKQKYDVSSL</sequence>
<dbReference type="InterPro" id="IPR019587">
    <property type="entry name" value="Polyketide_cyclase/dehydratase"/>
</dbReference>
<proteinExistence type="predicted"/>
<evidence type="ECO:0000256" key="1">
    <source>
        <dbReference type="SAM" id="Phobius"/>
    </source>
</evidence>